<dbReference type="GO" id="GO:0052621">
    <property type="term" value="F:diguanylate cyclase activity"/>
    <property type="evidence" value="ECO:0007669"/>
    <property type="project" value="TreeGrafter"/>
</dbReference>
<feature type="transmembrane region" description="Helical" evidence="2">
    <location>
        <begin position="142"/>
        <end position="169"/>
    </location>
</feature>
<reference evidence="4 5" key="2">
    <citation type="submission" date="2012-02" db="EMBL/GenBank/DDBJ databases">
        <title>Improved High-Quality Draft sequence of Eubacterium cellulosolvens 6.</title>
        <authorList>
            <consortium name="US DOE Joint Genome Institute"/>
            <person name="Lucas S."/>
            <person name="Han J."/>
            <person name="Lapidus A."/>
            <person name="Cheng J.-F."/>
            <person name="Goodwin L."/>
            <person name="Pitluck S."/>
            <person name="Peters L."/>
            <person name="Mikhailova N."/>
            <person name="Gu W."/>
            <person name="Detter J.C."/>
            <person name="Han C."/>
            <person name="Tapia R."/>
            <person name="Land M."/>
            <person name="Hauser L."/>
            <person name="Kyrpides N."/>
            <person name="Ivanova N."/>
            <person name="Pagani I."/>
            <person name="Johnson E."/>
            <person name="Mukhopadhyay B."/>
            <person name="Anderson I."/>
            <person name="Woyke T."/>
        </authorList>
    </citation>
    <scope>NUCLEOTIDE SEQUENCE [LARGE SCALE GENOMIC DNA]</scope>
    <source>
        <strain evidence="4 5">6</strain>
    </source>
</reference>
<dbReference type="PANTHER" id="PTHR45138:SF24">
    <property type="entry name" value="DIGUANYLATE CYCLASE DGCC-RELATED"/>
    <property type="match status" value="1"/>
</dbReference>
<dbReference type="InterPro" id="IPR050469">
    <property type="entry name" value="Diguanylate_Cyclase"/>
</dbReference>
<organism evidence="4 5">
    <name type="scientific">Eubacterium cellulosolvens (strain ATCC 43171 / JCM 9499 / 6)</name>
    <name type="common">Cillobacterium cellulosolvens</name>
    <dbReference type="NCBI Taxonomy" id="633697"/>
    <lineage>
        <taxon>Bacteria</taxon>
        <taxon>Bacillati</taxon>
        <taxon>Bacillota</taxon>
        <taxon>Clostridia</taxon>
        <taxon>Eubacteriales</taxon>
        <taxon>Eubacteriaceae</taxon>
        <taxon>Eubacterium</taxon>
    </lineage>
</organism>
<dbReference type="GO" id="GO:0043709">
    <property type="term" value="P:cell adhesion involved in single-species biofilm formation"/>
    <property type="evidence" value="ECO:0007669"/>
    <property type="project" value="TreeGrafter"/>
</dbReference>
<feature type="transmembrane region" description="Helical" evidence="2">
    <location>
        <begin position="190"/>
        <end position="210"/>
    </location>
</feature>
<feature type="domain" description="GGDEF" evidence="3">
    <location>
        <begin position="265"/>
        <end position="395"/>
    </location>
</feature>
<evidence type="ECO:0000256" key="1">
    <source>
        <dbReference type="SAM" id="Coils"/>
    </source>
</evidence>
<keyword evidence="1" id="KW-0175">Coiled coil</keyword>
<feature type="transmembrane region" description="Helical" evidence="2">
    <location>
        <begin position="80"/>
        <end position="99"/>
    </location>
</feature>
<dbReference type="PANTHER" id="PTHR45138">
    <property type="entry name" value="REGULATORY COMPONENTS OF SENSORY TRANSDUCTION SYSTEM"/>
    <property type="match status" value="1"/>
</dbReference>
<dbReference type="AlphaFoldDB" id="I5ARX4"/>
<gene>
    <name evidence="4" type="ORF">EubceDRAFT1_0709</name>
</gene>
<proteinExistence type="predicted"/>
<dbReference type="GO" id="GO:1902201">
    <property type="term" value="P:negative regulation of bacterial-type flagellum-dependent cell motility"/>
    <property type="evidence" value="ECO:0007669"/>
    <property type="project" value="TreeGrafter"/>
</dbReference>
<feature type="transmembrane region" description="Helical" evidence="2">
    <location>
        <begin position="47"/>
        <end position="68"/>
    </location>
</feature>
<dbReference type="Gene3D" id="3.30.70.270">
    <property type="match status" value="1"/>
</dbReference>
<dbReference type="STRING" id="633697.EubceDRAFT1_0709"/>
<dbReference type="EMBL" id="CM001487">
    <property type="protein sequence ID" value="EIM56547.1"/>
    <property type="molecule type" value="Genomic_DNA"/>
</dbReference>
<dbReference type="InterPro" id="IPR000160">
    <property type="entry name" value="GGDEF_dom"/>
</dbReference>
<reference evidence="4 5" key="1">
    <citation type="submission" date="2010-08" db="EMBL/GenBank/DDBJ databases">
        <authorList>
            <consortium name="US DOE Joint Genome Institute (JGI-PGF)"/>
            <person name="Lucas S."/>
            <person name="Copeland A."/>
            <person name="Lapidus A."/>
            <person name="Cheng J.-F."/>
            <person name="Bruce D."/>
            <person name="Goodwin L."/>
            <person name="Pitluck S."/>
            <person name="Land M.L."/>
            <person name="Hauser L."/>
            <person name="Chang Y.-J."/>
            <person name="Anderson I.J."/>
            <person name="Johnson E."/>
            <person name="Mulhopadhyay B."/>
            <person name="Kyrpides N."/>
            <person name="Woyke T.J."/>
        </authorList>
    </citation>
    <scope>NUCLEOTIDE SEQUENCE [LARGE SCALE GENOMIC DNA]</scope>
    <source>
        <strain evidence="4 5">6</strain>
    </source>
</reference>
<evidence type="ECO:0000256" key="2">
    <source>
        <dbReference type="SAM" id="Phobius"/>
    </source>
</evidence>
<feature type="transmembrane region" description="Helical" evidence="2">
    <location>
        <begin position="111"/>
        <end position="130"/>
    </location>
</feature>
<dbReference type="GO" id="GO:0005886">
    <property type="term" value="C:plasma membrane"/>
    <property type="evidence" value="ECO:0007669"/>
    <property type="project" value="TreeGrafter"/>
</dbReference>
<accession>I5ARX4</accession>
<dbReference type="eggNOG" id="COG3706">
    <property type="taxonomic scope" value="Bacteria"/>
</dbReference>
<dbReference type="InterPro" id="IPR029787">
    <property type="entry name" value="Nucleotide_cyclase"/>
</dbReference>
<feature type="coiled-coil region" evidence="1">
    <location>
        <begin position="209"/>
        <end position="240"/>
    </location>
</feature>
<name>I5ARX4_EUBC6</name>
<dbReference type="Pfam" id="PF00990">
    <property type="entry name" value="GGDEF"/>
    <property type="match status" value="1"/>
</dbReference>
<dbReference type="Proteomes" id="UP000005753">
    <property type="component" value="Chromosome"/>
</dbReference>
<evidence type="ECO:0000313" key="5">
    <source>
        <dbReference type="Proteomes" id="UP000005753"/>
    </source>
</evidence>
<dbReference type="OrthoDB" id="185601at2"/>
<keyword evidence="2" id="KW-0812">Transmembrane</keyword>
<keyword evidence="5" id="KW-1185">Reference proteome</keyword>
<sequence>MYSIKPFDLICEKVDGWIGRVAGACGLLPYSRTVMEKLNRKNLTMGVPMLVLVFSESLYRCYLLLNYLSVVEDSERPRAFFIYSMVVLTSLLMGVAFVLDRRRKIRHPKVAALIIYLFMWFHLCYGFQMATEQNNVMDFFNMFFMSAMMNFILFNVRPVVVLLLCLMFNQIVIRWTSRFMPVDDATTQQMLMVAVCLVSMIRYNMVMGAVRLEEKLEQYRDELKNKNEELSLRNEQLLMLSGTDGLTGLSNRFALRREFDSFIGREICVMMSDIDDFKYYNDNFGHEVGDEVLIRYATLLKECFRDTHLYRYGGDEFLLISDLKPKEFVKAVDEFMKKLLEVSLHDMSRPPTTSAGVVCGNCRNATVLRSMFSMADRCLYKAKQQGKNQYVLEESIGEIREIDWNWSP</sequence>
<keyword evidence="2" id="KW-1133">Transmembrane helix</keyword>
<keyword evidence="2" id="KW-0472">Membrane</keyword>
<dbReference type="PROSITE" id="PS50887">
    <property type="entry name" value="GGDEF"/>
    <property type="match status" value="1"/>
</dbReference>
<dbReference type="SUPFAM" id="SSF55073">
    <property type="entry name" value="Nucleotide cyclase"/>
    <property type="match status" value="1"/>
</dbReference>
<dbReference type="NCBIfam" id="TIGR00254">
    <property type="entry name" value="GGDEF"/>
    <property type="match status" value="1"/>
</dbReference>
<evidence type="ECO:0000313" key="4">
    <source>
        <dbReference type="EMBL" id="EIM56547.1"/>
    </source>
</evidence>
<dbReference type="HOGENOM" id="CLU_673946_0_0_9"/>
<dbReference type="SMART" id="SM00267">
    <property type="entry name" value="GGDEF"/>
    <property type="match status" value="1"/>
</dbReference>
<protein>
    <submittedName>
        <fullName evidence="4">Diguanylate cyclase (GGDEF) domain-containing protein</fullName>
    </submittedName>
</protein>
<dbReference type="InterPro" id="IPR043128">
    <property type="entry name" value="Rev_trsase/Diguanyl_cyclase"/>
</dbReference>
<evidence type="ECO:0000259" key="3">
    <source>
        <dbReference type="PROSITE" id="PS50887"/>
    </source>
</evidence>
<dbReference type="CDD" id="cd01949">
    <property type="entry name" value="GGDEF"/>
    <property type="match status" value="1"/>
</dbReference>